<evidence type="ECO:0000256" key="3">
    <source>
        <dbReference type="ARBA" id="ARBA00022705"/>
    </source>
</evidence>
<feature type="compositionally biased region" description="Low complexity" evidence="7">
    <location>
        <begin position="357"/>
        <end position="372"/>
    </location>
</feature>
<comment type="caution">
    <text evidence="9">The sequence shown here is derived from an EMBL/GenBank/DDBJ whole genome shotgun (WGS) entry which is preliminary data.</text>
</comment>
<dbReference type="GO" id="GO:0016887">
    <property type="term" value="F:ATP hydrolysis activity"/>
    <property type="evidence" value="ECO:0007669"/>
    <property type="project" value="InterPro"/>
</dbReference>
<evidence type="ECO:0000256" key="6">
    <source>
        <dbReference type="RuleBase" id="RU365058"/>
    </source>
</evidence>
<comment type="subunit">
    <text evidence="6">ORC is composed of six subunits.</text>
</comment>
<evidence type="ECO:0000313" key="9">
    <source>
        <dbReference type="EMBL" id="PSR71209.1"/>
    </source>
</evidence>
<dbReference type="Pfam" id="PF00004">
    <property type="entry name" value="AAA"/>
    <property type="match status" value="1"/>
</dbReference>
<keyword evidence="5 6" id="KW-0539">Nucleus</keyword>
<keyword evidence="4 6" id="KW-0238">DNA-binding</keyword>
<dbReference type="Proteomes" id="UP000186601">
    <property type="component" value="Unassembled WGS sequence"/>
</dbReference>
<evidence type="ECO:0000313" key="10">
    <source>
        <dbReference type="Proteomes" id="UP000186601"/>
    </source>
</evidence>
<dbReference type="EMBL" id="MLYV02001290">
    <property type="protein sequence ID" value="PSR71209.1"/>
    <property type="molecule type" value="Genomic_DNA"/>
</dbReference>
<dbReference type="GO" id="GO:0033314">
    <property type="term" value="P:mitotic DNA replication checkpoint signaling"/>
    <property type="evidence" value="ECO:0007669"/>
    <property type="project" value="TreeGrafter"/>
</dbReference>
<feature type="region of interest" description="Disordered" evidence="7">
    <location>
        <begin position="481"/>
        <end position="503"/>
    </location>
</feature>
<dbReference type="SUPFAM" id="SSF52540">
    <property type="entry name" value="P-loop containing nucleoside triphosphate hydrolases"/>
    <property type="match status" value="1"/>
</dbReference>
<dbReference type="SMART" id="SM00382">
    <property type="entry name" value="AAA"/>
    <property type="match status" value="1"/>
</dbReference>
<keyword evidence="3 6" id="KW-0235">DNA replication</keyword>
<comment type="subcellular location">
    <subcellularLocation>
        <location evidence="1 6">Nucleus</location>
    </subcellularLocation>
</comment>
<organism evidence="9 10">
    <name type="scientific">Hermanssonia centrifuga</name>
    <dbReference type="NCBI Taxonomy" id="98765"/>
    <lineage>
        <taxon>Eukaryota</taxon>
        <taxon>Fungi</taxon>
        <taxon>Dikarya</taxon>
        <taxon>Basidiomycota</taxon>
        <taxon>Agaricomycotina</taxon>
        <taxon>Agaricomycetes</taxon>
        <taxon>Polyporales</taxon>
        <taxon>Meruliaceae</taxon>
        <taxon>Hermanssonia</taxon>
    </lineage>
</organism>
<feature type="region of interest" description="Disordered" evidence="7">
    <location>
        <begin position="213"/>
        <end position="378"/>
    </location>
</feature>
<evidence type="ECO:0000256" key="1">
    <source>
        <dbReference type="ARBA" id="ARBA00004123"/>
    </source>
</evidence>
<dbReference type="CDD" id="cd00009">
    <property type="entry name" value="AAA"/>
    <property type="match status" value="1"/>
</dbReference>
<dbReference type="PANTHER" id="PTHR10763">
    <property type="entry name" value="CELL DIVISION CONTROL PROTEIN 6-RELATED"/>
    <property type="match status" value="1"/>
</dbReference>
<evidence type="ECO:0000256" key="4">
    <source>
        <dbReference type="ARBA" id="ARBA00023125"/>
    </source>
</evidence>
<dbReference type="STRING" id="98765.A0A2R6NFY4"/>
<feature type="compositionally biased region" description="Basic residues" evidence="7">
    <location>
        <begin position="223"/>
        <end position="232"/>
    </location>
</feature>
<evidence type="ECO:0000256" key="5">
    <source>
        <dbReference type="ARBA" id="ARBA00023242"/>
    </source>
</evidence>
<evidence type="ECO:0000259" key="8">
    <source>
        <dbReference type="SMART" id="SM00382"/>
    </source>
</evidence>
<evidence type="ECO:0000256" key="7">
    <source>
        <dbReference type="SAM" id="MobiDB-lite"/>
    </source>
</evidence>
<comment type="function">
    <text evidence="6">Component of the origin recognition complex (ORC) that binds origins of replication. DNA-binding is ATP-dependent, however specific DNA sequences that define origins of replication have not been identified so far. ORC is required to assemble the pre-replication complex necessary to initiate DNA replication.</text>
</comment>
<dbReference type="InterPro" id="IPR027417">
    <property type="entry name" value="P-loop_NTPase"/>
</dbReference>
<dbReference type="InterPro" id="IPR043151">
    <property type="entry name" value="BAH_sf"/>
</dbReference>
<dbReference type="InterPro" id="IPR054425">
    <property type="entry name" value="Cdc6_ORC1-like_ATPase_lid"/>
</dbReference>
<proteinExistence type="inferred from homology"/>
<keyword evidence="6" id="KW-0067">ATP-binding</keyword>
<dbReference type="AlphaFoldDB" id="A0A2R6NFY4"/>
<dbReference type="GO" id="GO:0005524">
    <property type="term" value="F:ATP binding"/>
    <property type="evidence" value="ECO:0007669"/>
    <property type="project" value="UniProtKB-KW"/>
</dbReference>
<dbReference type="Gene3D" id="1.10.8.60">
    <property type="match status" value="1"/>
</dbReference>
<keyword evidence="10" id="KW-1185">Reference proteome</keyword>
<dbReference type="Gene3D" id="2.30.30.490">
    <property type="match status" value="1"/>
</dbReference>
<evidence type="ECO:0000256" key="2">
    <source>
        <dbReference type="ARBA" id="ARBA00008398"/>
    </source>
</evidence>
<name>A0A2R6NFY4_9APHY</name>
<keyword evidence="6" id="KW-0547">Nucleotide-binding</keyword>
<reference evidence="9 10" key="1">
    <citation type="submission" date="2018-02" db="EMBL/GenBank/DDBJ databases">
        <title>Genome sequence of the basidiomycete white-rot fungus Phlebia centrifuga.</title>
        <authorList>
            <person name="Granchi Z."/>
            <person name="Peng M."/>
            <person name="de Vries R.P."/>
            <person name="Hilden K."/>
            <person name="Makela M.R."/>
            <person name="Grigoriev I."/>
            <person name="Riley R."/>
        </authorList>
    </citation>
    <scope>NUCLEOTIDE SEQUENCE [LARGE SCALE GENOMIC DNA]</scope>
    <source>
        <strain evidence="9 10">FBCC195</strain>
    </source>
</reference>
<dbReference type="PANTHER" id="PTHR10763:SF23">
    <property type="entry name" value="ORIGIN RECOGNITION COMPLEX SUBUNIT 1"/>
    <property type="match status" value="1"/>
</dbReference>
<feature type="domain" description="AAA+ ATPase" evidence="8">
    <location>
        <begin position="445"/>
        <end position="631"/>
    </location>
</feature>
<feature type="compositionally biased region" description="Acidic residues" evidence="7">
    <location>
        <begin position="264"/>
        <end position="298"/>
    </location>
</feature>
<dbReference type="Gene3D" id="3.40.50.300">
    <property type="entry name" value="P-loop containing nucleotide triphosphate hydrolases"/>
    <property type="match status" value="1"/>
</dbReference>
<dbReference type="Pfam" id="PF22606">
    <property type="entry name" value="Cdc6-ORC-like_ATPase_lid"/>
    <property type="match status" value="1"/>
</dbReference>
<gene>
    <name evidence="9" type="ORF">PHLCEN_2v12863</name>
</gene>
<protein>
    <recommendedName>
        <fullName evidence="6">Origin recognition complex subunit 1</fullName>
    </recommendedName>
</protein>
<dbReference type="GO" id="GO:0006270">
    <property type="term" value="P:DNA replication initiation"/>
    <property type="evidence" value="ECO:0007669"/>
    <property type="project" value="TreeGrafter"/>
</dbReference>
<sequence>MALRRSKRGQPLLDSSQSESTAIHTATTLYARPAQPLDILDSQLDALQGHVSDSNLQVEHLETRFYDSFRRQGNGVIKRASKVYGRGKGGLCGEEETFRVGDSVLVKTATRDPSVAVITAVWKVVDPEDEEESFVNVAIHWFLRPSQLPGIRAKQTSSFTCISAINSRRGLYYSFDYPALLRSLPPPTDPSHWDAEARNGIWDLVPEDIVLDESVPSTPLKTPKSKGRKRKSPAVVDHEEEEETPRAAKRAKTDKAKRPKGDESSAEDDDDDYTHEPVDDEELELGLDDEADSSEDEALSSQPRTPSRKNRSRSHIPQTPRTQRRTPSKAKTPRKKANIAAPTPHSKAALRARARANTRTAADTAPTPTRQPRTPRKKRTIAVRTPGLYADQIVLSGEGGGEEKDPWLRAMHVLHVASRPEALACRDEEYQKVVRAVGELLEDGSGGCVYISGVPGTGKTATVHAVVRELKRMAEQNVSEILPPPSLLSKEKKPSNGDQQESNPFTYVEINGLRIPEPSAAYSLLWEAVSGHDVQREGHLKMGAKEALKRLERHFGSGGGEAGPGGHACVVLMDELDQLMTTKQDVVYNFFNWPTLVGSKLVVLAVANTMDLPERVMTGRVRSRLGMVRINFQPYSTPQLEQIVKSRLLSAKEGVSEGSALDVIAPDGIKFAAMKVSSISGDARRVLDICRRAVELVQPYSRTARTDDVKQVIKDMQNSPIAAYLRELSFHERIMLAALLRCIRKEGVEEIKWGDIQRQHLLYIPILADDEDPNRRPTPGELTVVLDSLSASRAVLCEDGTLALRKPEDERRVVLNLEHSEVERELAEVGGQRWKNVLNI</sequence>
<dbReference type="GO" id="GO:0003688">
    <property type="term" value="F:DNA replication origin binding"/>
    <property type="evidence" value="ECO:0007669"/>
    <property type="project" value="TreeGrafter"/>
</dbReference>
<accession>A0A2R6NFY4</accession>
<dbReference type="OrthoDB" id="1926878at2759"/>
<feature type="compositionally biased region" description="Basic residues" evidence="7">
    <location>
        <begin position="322"/>
        <end position="337"/>
    </location>
</feature>
<dbReference type="InterPro" id="IPR050311">
    <property type="entry name" value="ORC1/CDC6"/>
</dbReference>
<feature type="compositionally biased region" description="Basic and acidic residues" evidence="7">
    <location>
        <begin position="251"/>
        <end position="263"/>
    </location>
</feature>
<dbReference type="InterPro" id="IPR003593">
    <property type="entry name" value="AAA+_ATPase"/>
</dbReference>
<dbReference type="InterPro" id="IPR003959">
    <property type="entry name" value="ATPase_AAA_core"/>
</dbReference>
<comment type="similarity">
    <text evidence="2 6">Belongs to the ORC1 family.</text>
</comment>
<dbReference type="GO" id="GO:0005664">
    <property type="term" value="C:nuclear origin of replication recognition complex"/>
    <property type="evidence" value="ECO:0007669"/>
    <property type="project" value="TreeGrafter"/>
</dbReference>